<evidence type="ECO:0000259" key="1">
    <source>
        <dbReference type="Pfam" id="PF01048"/>
    </source>
</evidence>
<dbReference type="EMBL" id="JANBOI010001288">
    <property type="protein sequence ID" value="KAJ1726953.1"/>
    <property type="molecule type" value="Genomic_DNA"/>
</dbReference>
<keyword evidence="3" id="KW-1185">Reference proteome</keyword>
<dbReference type="PANTHER" id="PTHR43691:SF14">
    <property type="entry name" value="URIDINE PHOSPHORYLASE"/>
    <property type="match status" value="1"/>
</dbReference>
<dbReference type="Proteomes" id="UP001143981">
    <property type="component" value="Unassembled WGS sequence"/>
</dbReference>
<dbReference type="PANTHER" id="PTHR43691">
    <property type="entry name" value="URIDINE PHOSPHORYLASE"/>
    <property type="match status" value="1"/>
</dbReference>
<name>A0A9W7Y8Q1_9FUNG</name>
<comment type="caution">
    <text evidence="2">The sequence shown here is derived from an EMBL/GenBank/DDBJ whole genome shotgun (WGS) entry which is preliminary data.</text>
</comment>
<reference evidence="2" key="1">
    <citation type="submission" date="2022-07" db="EMBL/GenBank/DDBJ databases">
        <title>Phylogenomic reconstructions and comparative analyses of Kickxellomycotina fungi.</title>
        <authorList>
            <person name="Reynolds N.K."/>
            <person name="Stajich J.E."/>
            <person name="Barry K."/>
            <person name="Grigoriev I.V."/>
            <person name="Crous P."/>
            <person name="Smith M.E."/>
        </authorList>
    </citation>
    <scope>NUCLEOTIDE SEQUENCE</scope>
    <source>
        <strain evidence="2">BCRC 34381</strain>
    </source>
</reference>
<dbReference type="Pfam" id="PF01048">
    <property type="entry name" value="PNP_UDP_1"/>
    <property type="match status" value="1"/>
</dbReference>
<dbReference type="SUPFAM" id="SSF53167">
    <property type="entry name" value="Purine and uridine phosphorylases"/>
    <property type="match status" value="1"/>
</dbReference>
<proteinExistence type="predicted"/>
<dbReference type="GO" id="GO:0005829">
    <property type="term" value="C:cytosol"/>
    <property type="evidence" value="ECO:0007669"/>
    <property type="project" value="TreeGrafter"/>
</dbReference>
<protein>
    <recommendedName>
        <fullName evidence="1">Nucleoside phosphorylase domain-containing protein</fullName>
    </recommendedName>
</protein>
<dbReference type="InterPro" id="IPR035994">
    <property type="entry name" value="Nucleoside_phosphorylase_sf"/>
</dbReference>
<dbReference type="GO" id="GO:0004850">
    <property type="term" value="F:uridine phosphorylase activity"/>
    <property type="evidence" value="ECO:0007669"/>
    <property type="project" value="TreeGrafter"/>
</dbReference>
<dbReference type="GO" id="GO:0006218">
    <property type="term" value="P:uridine catabolic process"/>
    <property type="evidence" value="ECO:0007669"/>
    <property type="project" value="TreeGrafter"/>
</dbReference>
<sequence length="303" mass="32915">MSEEQMNSANKPISADGRTYHVETKEGEMANRIITVGDAKRARALAQHMDKILLERESHRGFVTITGIYKKLPVTIIAIGMGPSMMDFFVRETRMVVQGPLSIVRFGSCGSICDAKIGDIIVATGAFAITRNYRFFSHQEEKPYILWPAVASDDKLTRSIASKIAQPLGTDHVFAGLVGNADSFYGSQGRTGSDFYDANDALLDSVHDSYSDAVALEMECHMLLHLAQVSTGPDGSLPPSIRAACALMVYADRQGNKFISPETSKRMVEVAARAVLDALVEDMPSQEGLHPAAGSVWEGELDA</sequence>
<organism evidence="2 3">
    <name type="scientific">Coemansia biformis</name>
    <dbReference type="NCBI Taxonomy" id="1286918"/>
    <lineage>
        <taxon>Eukaryota</taxon>
        <taxon>Fungi</taxon>
        <taxon>Fungi incertae sedis</taxon>
        <taxon>Zoopagomycota</taxon>
        <taxon>Kickxellomycotina</taxon>
        <taxon>Kickxellomycetes</taxon>
        <taxon>Kickxellales</taxon>
        <taxon>Kickxellaceae</taxon>
        <taxon>Coemansia</taxon>
    </lineage>
</organism>
<dbReference type="InterPro" id="IPR000845">
    <property type="entry name" value="Nucleoside_phosphorylase_d"/>
</dbReference>
<evidence type="ECO:0000313" key="2">
    <source>
        <dbReference type="EMBL" id="KAJ1726953.1"/>
    </source>
</evidence>
<feature type="domain" description="Nucleoside phosphorylase" evidence="1">
    <location>
        <begin position="32"/>
        <end position="228"/>
    </location>
</feature>
<gene>
    <name evidence="2" type="ORF">LPJ61_004851</name>
</gene>
<dbReference type="Gene3D" id="3.40.50.1580">
    <property type="entry name" value="Nucleoside phosphorylase domain"/>
    <property type="match status" value="1"/>
</dbReference>
<accession>A0A9W7Y8Q1</accession>
<dbReference type="OrthoDB" id="416752at2759"/>
<dbReference type="AlphaFoldDB" id="A0A9W7Y8Q1"/>
<evidence type="ECO:0000313" key="3">
    <source>
        <dbReference type="Proteomes" id="UP001143981"/>
    </source>
</evidence>
<dbReference type="CDD" id="cd17769">
    <property type="entry name" value="NP_TgUP-like"/>
    <property type="match status" value="1"/>
</dbReference>